<dbReference type="InterPro" id="IPR001867">
    <property type="entry name" value="OmpR/PhoB-type_DNA-bd"/>
</dbReference>
<evidence type="ECO:0000256" key="1">
    <source>
        <dbReference type="ARBA" id="ARBA00023015"/>
    </source>
</evidence>
<feature type="domain" description="Response regulatory" evidence="6">
    <location>
        <begin position="2"/>
        <end position="116"/>
    </location>
</feature>
<dbReference type="PANTHER" id="PTHR48111:SF67">
    <property type="entry name" value="TRANSCRIPTIONAL REGULATORY PROTEIN TCTD"/>
    <property type="match status" value="1"/>
</dbReference>
<dbReference type="CDD" id="cd00383">
    <property type="entry name" value="trans_reg_C"/>
    <property type="match status" value="1"/>
</dbReference>
<evidence type="ECO:0000259" key="7">
    <source>
        <dbReference type="PROSITE" id="PS51755"/>
    </source>
</evidence>
<evidence type="ECO:0000256" key="3">
    <source>
        <dbReference type="ARBA" id="ARBA00023163"/>
    </source>
</evidence>
<dbReference type="InterPro" id="IPR036388">
    <property type="entry name" value="WH-like_DNA-bd_sf"/>
</dbReference>
<keyword evidence="3" id="KW-0804">Transcription</keyword>
<dbReference type="SUPFAM" id="SSF52172">
    <property type="entry name" value="CheY-like"/>
    <property type="match status" value="1"/>
</dbReference>
<proteinExistence type="predicted"/>
<evidence type="ECO:0000313" key="8">
    <source>
        <dbReference type="EMBL" id="KAA1009713.1"/>
    </source>
</evidence>
<dbReference type="Pfam" id="PF00072">
    <property type="entry name" value="Response_reg"/>
    <property type="match status" value="1"/>
</dbReference>
<organism evidence="8 9">
    <name type="scientific">Paraburkholderia panacisoli</name>
    <dbReference type="NCBI Taxonomy" id="2603818"/>
    <lineage>
        <taxon>Bacteria</taxon>
        <taxon>Pseudomonadati</taxon>
        <taxon>Pseudomonadota</taxon>
        <taxon>Betaproteobacteria</taxon>
        <taxon>Burkholderiales</taxon>
        <taxon>Burkholderiaceae</taxon>
        <taxon>Paraburkholderia</taxon>
    </lineage>
</organism>
<name>A0A5B0H3X5_9BURK</name>
<dbReference type="GO" id="GO:0006355">
    <property type="term" value="P:regulation of DNA-templated transcription"/>
    <property type="evidence" value="ECO:0007669"/>
    <property type="project" value="InterPro"/>
</dbReference>
<evidence type="ECO:0000313" key="9">
    <source>
        <dbReference type="Proteomes" id="UP000325273"/>
    </source>
</evidence>
<dbReference type="RefSeq" id="WP_149671717.1">
    <property type="nucleotide sequence ID" value="NZ_VTUZ01000013.1"/>
</dbReference>
<comment type="caution">
    <text evidence="8">The sequence shown here is derived from an EMBL/GenBank/DDBJ whole genome shotgun (WGS) entry which is preliminary data.</text>
</comment>
<dbReference type="PROSITE" id="PS51755">
    <property type="entry name" value="OMPR_PHOB"/>
    <property type="match status" value="1"/>
</dbReference>
<accession>A0A5B0H3X5</accession>
<reference evidence="8 9" key="1">
    <citation type="submission" date="2019-08" db="EMBL/GenBank/DDBJ databases">
        <title>Paraburkholderia sp. DCY113.</title>
        <authorList>
            <person name="Kang J."/>
        </authorList>
    </citation>
    <scope>NUCLEOTIDE SEQUENCE [LARGE SCALE GENOMIC DNA]</scope>
    <source>
        <strain evidence="8 9">DCY113</strain>
    </source>
</reference>
<gene>
    <name evidence="8" type="ORF">FVF58_20655</name>
</gene>
<dbReference type="Gene3D" id="6.10.250.690">
    <property type="match status" value="1"/>
</dbReference>
<dbReference type="SMART" id="SM00448">
    <property type="entry name" value="REC"/>
    <property type="match status" value="1"/>
</dbReference>
<dbReference type="CDD" id="cd17624">
    <property type="entry name" value="REC_OmpR_PmrA-like"/>
    <property type="match status" value="1"/>
</dbReference>
<dbReference type="InterPro" id="IPR039420">
    <property type="entry name" value="WalR-like"/>
</dbReference>
<evidence type="ECO:0000256" key="2">
    <source>
        <dbReference type="ARBA" id="ARBA00023125"/>
    </source>
</evidence>
<dbReference type="AlphaFoldDB" id="A0A5B0H3X5"/>
<keyword evidence="2 5" id="KW-0238">DNA-binding</keyword>
<dbReference type="Proteomes" id="UP000325273">
    <property type="component" value="Unassembled WGS sequence"/>
</dbReference>
<dbReference type="GO" id="GO:0005829">
    <property type="term" value="C:cytosol"/>
    <property type="evidence" value="ECO:0007669"/>
    <property type="project" value="TreeGrafter"/>
</dbReference>
<dbReference type="EMBL" id="VTUZ01000013">
    <property type="protein sequence ID" value="KAA1009713.1"/>
    <property type="molecule type" value="Genomic_DNA"/>
</dbReference>
<keyword evidence="9" id="KW-1185">Reference proteome</keyword>
<protein>
    <submittedName>
        <fullName evidence="8">Response regulator</fullName>
    </submittedName>
</protein>
<evidence type="ECO:0000259" key="6">
    <source>
        <dbReference type="PROSITE" id="PS50110"/>
    </source>
</evidence>
<keyword evidence="1" id="KW-0805">Transcription regulation</keyword>
<feature type="modified residue" description="4-aspartylphosphate" evidence="4">
    <location>
        <position position="51"/>
    </location>
</feature>
<keyword evidence="4" id="KW-0597">Phosphoprotein</keyword>
<dbReference type="Gene3D" id="3.40.50.2300">
    <property type="match status" value="1"/>
</dbReference>
<feature type="domain" description="OmpR/PhoB-type" evidence="7">
    <location>
        <begin position="125"/>
        <end position="221"/>
    </location>
</feature>
<feature type="DNA-binding region" description="OmpR/PhoB-type" evidence="5">
    <location>
        <begin position="125"/>
        <end position="221"/>
    </location>
</feature>
<evidence type="ECO:0000256" key="4">
    <source>
        <dbReference type="PROSITE-ProRule" id="PRU00169"/>
    </source>
</evidence>
<dbReference type="GO" id="GO:0032993">
    <property type="term" value="C:protein-DNA complex"/>
    <property type="evidence" value="ECO:0007669"/>
    <property type="project" value="TreeGrafter"/>
</dbReference>
<dbReference type="GO" id="GO:0000156">
    <property type="term" value="F:phosphorelay response regulator activity"/>
    <property type="evidence" value="ECO:0007669"/>
    <property type="project" value="TreeGrafter"/>
</dbReference>
<dbReference type="InterPro" id="IPR001789">
    <property type="entry name" value="Sig_transdc_resp-reg_receiver"/>
</dbReference>
<dbReference type="PANTHER" id="PTHR48111">
    <property type="entry name" value="REGULATOR OF RPOS"/>
    <property type="match status" value="1"/>
</dbReference>
<dbReference type="InterPro" id="IPR011006">
    <property type="entry name" value="CheY-like_superfamily"/>
</dbReference>
<dbReference type="Gene3D" id="1.10.10.10">
    <property type="entry name" value="Winged helix-like DNA-binding domain superfamily/Winged helix DNA-binding domain"/>
    <property type="match status" value="1"/>
</dbReference>
<evidence type="ECO:0000256" key="5">
    <source>
        <dbReference type="PROSITE-ProRule" id="PRU01091"/>
    </source>
</evidence>
<dbReference type="Pfam" id="PF00486">
    <property type="entry name" value="Trans_reg_C"/>
    <property type="match status" value="1"/>
</dbReference>
<dbReference type="PROSITE" id="PS50110">
    <property type="entry name" value="RESPONSE_REGULATORY"/>
    <property type="match status" value="1"/>
</dbReference>
<dbReference type="GO" id="GO:0000976">
    <property type="term" value="F:transcription cis-regulatory region binding"/>
    <property type="evidence" value="ECO:0007669"/>
    <property type="project" value="TreeGrafter"/>
</dbReference>
<dbReference type="SMART" id="SM00862">
    <property type="entry name" value="Trans_reg_C"/>
    <property type="match status" value="1"/>
</dbReference>
<sequence length="231" mass="26091">MKLLLVEDDADLARWVMNLMQVEQFVIDWAQNGEQAETLLGAQCYDAVLLDLRLPGISGKDVLARLRRKRDNVPVLMLTANGSTDDKVACFSAGADDYVVKPFDARELVARIKALIRRQAAGDKGQLIECGNLRYMFDSREFVLRDEPMRLRRREHAILETLMLKLGKTVSKSTLMDKVFTLDDEASADAIDIYIHRLRKHLAESSAKIMTLRGLGYILREEESSDAFAAT</sequence>